<proteinExistence type="inferred from homology"/>
<comment type="similarity">
    <text evidence="1">Belongs to the glycosyl hydrolase 20 family.</text>
</comment>
<dbReference type="InterPro" id="IPR038901">
    <property type="entry name" value="HEXDC-like"/>
</dbReference>
<dbReference type="SUPFAM" id="SSF51445">
    <property type="entry name" value="(Trans)glycosidases"/>
    <property type="match status" value="1"/>
</dbReference>
<dbReference type="CDD" id="cd06565">
    <property type="entry name" value="GH20_GcnA-like"/>
    <property type="match status" value="1"/>
</dbReference>
<dbReference type="Gene3D" id="3.20.20.80">
    <property type="entry name" value="Glycosidases"/>
    <property type="match status" value="1"/>
</dbReference>
<dbReference type="InterPro" id="IPR017853">
    <property type="entry name" value="GH"/>
</dbReference>
<accession>A0A926E249</accession>
<gene>
    <name evidence="5" type="ORF">H8710_05960</name>
</gene>
<dbReference type="GO" id="GO:0004563">
    <property type="term" value="F:beta-N-acetylhexosaminidase activity"/>
    <property type="evidence" value="ECO:0007669"/>
    <property type="project" value="UniProtKB-ARBA"/>
</dbReference>
<keyword evidence="6" id="KW-1185">Reference proteome</keyword>
<evidence type="ECO:0000313" key="5">
    <source>
        <dbReference type="EMBL" id="MBC8559617.1"/>
    </source>
</evidence>
<keyword evidence="2" id="KW-0378">Hydrolase</keyword>
<name>A0A926E249_9FIRM</name>
<evidence type="ECO:0000259" key="3">
    <source>
        <dbReference type="Pfam" id="PF00728"/>
    </source>
</evidence>
<reference evidence="5" key="1">
    <citation type="submission" date="2020-08" db="EMBL/GenBank/DDBJ databases">
        <title>Genome public.</title>
        <authorList>
            <person name="Liu C."/>
            <person name="Sun Q."/>
        </authorList>
    </citation>
    <scope>NUCLEOTIDE SEQUENCE</scope>
    <source>
        <strain evidence="5">NSJ-33</strain>
    </source>
</reference>
<dbReference type="RefSeq" id="WP_249294507.1">
    <property type="nucleotide sequence ID" value="NZ_JACRSV010000001.1"/>
</dbReference>
<dbReference type="PANTHER" id="PTHR21040">
    <property type="entry name" value="BCDNA.GH04120"/>
    <property type="match status" value="1"/>
</dbReference>
<organism evidence="5 6">
    <name type="scientific">Fumia xinanensis</name>
    <dbReference type="NCBI Taxonomy" id="2763659"/>
    <lineage>
        <taxon>Bacteria</taxon>
        <taxon>Bacillati</taxon>
        <taxon>Bacillota</taxon>
        <taxon>Clostridia</taxon>
        <taxon>Eubacteriales</taxon>
        <taxon>Oscillospiraceae</taxon>
        <taxon>Fumia</taxon>
    </lineage>
</organism>
<protein>
    <submittedName>
        <fullName evidence="5">Beta-N-acetylhexosaminidase</fullName>
    </submittedName>
</protein>
<dbReference type="GO" id="GO:0005975">
    <property type="term" value="P:carbohydrate metabolic process"/>
    <property type="evidence" value="ECO:0007669"/>
    <property type="project" value="InterPro"/>
</dbReference>
<evidence type="ECO:0000259" key="4">
    <source>
        <dbReference type="Pfam" id="PF18088"/>
    </source>
</evidence>
<evidence type="ECO:0000256" key="1">
    <source>
        <dbReference type="ARBA" id="ARBA00006285"/>
    </source>
</evidence>
<dbReference type="Gene3D" id="1.20.120.670">
    <property type="entry name" value="N-acetyl-b-d-glucoasminidase"/>
    <property type="match status" value="1"/>
</dbReference>
<dbReference type="InterPro" id="IPR015883">
    <property type="entry name" value="Glyco_hydro_20_cat"/>
</dbReference>
<feature type="domain" description="Glycoside hydrolase family 20 catalytic" evidence="3">
    <location>
        <begin position="157"/>
        <end position="299"/>
    </location>
</feature>
<dbReference type="Pfam" id="PF18088">
    <property type="entry name" value="Glyco_H_20C_C"/>
    <property type="match status" value="1"/>
</dbReference>
<dbReference type="PANTHER" id="PTHR21040:SF8">
    <property type="entry name" value="BCDNA.GH04120"/>
    <property type="match status" value="1"/>
</dbReference>
<feature type="domain" description="Glycoside Hydrolase 20C C-terminal" evidence="4">
    <location>
        <begin position="445"/>
        <end position="631"/>
    </location>
</feature>
<dbReference type="Proteomes" id="UP000610760">
    <property type="component" value="Unassembled WGS sequence"/>
</dbReference>
<evidence type="ECO:0000256" key="2">
    <source>
        <dbReference type="ARBA" id="ARBA00022801"/>
    </source>
</evidence>
<dbReference type="Pfam" id="PF00728">
    <property type="entry name" value="Glyco_hydro_20"/>
    <property type="match status" value="1"/>
</dbReference>
<dbReference type="AlphaFoldDB" id="A0A926E249"/>
<sequence length="654" mass="74017">MNQNEPGGAVPQFAGNLSANWKCEAKTMVKLKLIGDISDFVPGIEALKPDLPLCFGEDGIPVTVEKGDKMAACLSNKQGKIVYGEKVQFFRALSYFAQCGTLCSVEETPCFRKNGVMFDMSRNAVMKPETVKYFLRKMALMGLNLGMMYTEETYQVEGYPYFGYLRGSYSQKELRDLDDYAYMLGIELVPCIQTLGHLERALHWEAMAPLADTASVLMVGEEETYRFVETLIKTASAPYRSNRIHIGMDEAFDLGLGNYLKKNGYTTKTELMVKHLARVSEILRAEGLEAMMWSDMFFSMCSPTHSYRDLKAPIPQEVLQSVPDNISLVYWHYSGIDENAYRIMIERHKLFPNKTVFAGGLSTWIGPVAKTDIAIAGTQLALRQCKLQGIDEVFATAWGDNGAECNLLAALYGLQVWAEMGYRDALYEEQHTKARFLSCVGADAQAFLDIAKLDAVEGVVPSPNVDSKDPCKYILYQDPMFEIFQTDSEDFVLSPYYAKMAALMERHRDQNPDFSLLFDFYAKLSAVMEKKCLWHENATRCVREKDRVTAQMLCGQIPEIIARYRNLLTAWETLWFSTSKPYGFDVIEQRLGGVIARFETAAIHMAQFAAGETDSISGLCEEKLPYESSYPQGHLNWHPYWDWMVSNNYVGIRD</sequence>
<dbReference type="EMBL" id="JACRSV010000001">
    <property type="protein sequence ID" value="MBC8559617.1"/>
    <property type="molecule type" value="Genomic_DNA"/>
</dbReference>
<comment type="caution">
    <text evidence="5">The sequence shown here is derived from an EMBL/GenBank/DDBJ whole genome shotgun (WGS) entry which is preliminary data.</text>
</comment>
<dbReference type="InterPro" id="IPR041063">
    <property type="entry name" value="Glyco_H_20C_C"/>
</dbReference>
<evidence type="ECO:0000313" key="6">
    <source>
        <dbReference type="Proteomes" id="UP000610760"/>
    </source>
</evidence>